<proteinExistence type="predicted"/>
<dbReference type="Proteomes" id="UP000807309">
    <property type="component" value="Unassembled WGS sequence"/>
</dbReference>
<protein>
    <submittedName>
        <fullName evidence="2">Uncharacterized protein</fullName>
    </submittedName>
</protein>
<dbReference type="EMBL" id="JADLRE010000013">
    <property type="protein sequence ID" value="MBF6226933.1"/>
    <property type="molecule type" value="Genomic_DNA"/>
</dbReference>
<accession>A0ABS0CET8</accession>
<keyword evidence="3" id="KW-1185">Reference proteome</keyword>
<comment type="caution">
    <text evidence="2">The sequence shown here is derived from an EMBL/GenBank/DDBJ whole genome shotgun (WGS) entry which is preliminary data.</text>
</comment>
<evidence type="ECO:0000313" key="2">
    <source>
        <dbReference type="EMBL" id="MBF6226933.1"/>
    </source>
</evidence>
<feature type="region of interest" description="Disordered" evidence="1">
    <location>
        <begin position="1"/>
        <end position="24"/>
    </location>
</feature>
<organism evidence="2 3">
    <name type="scientific">Nocardia abscessus</name>
    <dbReference type="NCBI Taxonomy" id="120957"/>
    <lineage>
        <taxon>Bacteria</taxon>
        <taxon>Bacillati</taxon>
        <taxon>Actinomycetota</taxon>
        <taxon>Actinomycetes</taxon>
        <taxon>Mycobacteriales</taxon>
        <taxon>Nocardiaceae</taxon>
        <taxon>Nocardia</taxon>
    </lineage>
</organism>
<dbReference type="RefSeq" id="WP_195034004.1">
    <property type="nucleotide sequence ID" value="NZ_JADLRE010000013.1"/>
</dbReference>
<evidence type="ECO:0000256" key="1">
    <source>
        <dbReference type="SAM" id="MobiDB-lite"/>
    </source>
</evidence>
<evidence type="ECO:0000313" key="3">
    <source>
        <dbReference type="Proteomes" id="UP000807309"/>
    </source>
</evidence>
<sequence length="71" mass="8019">MTATPGSRPISRRRIAADREPPPRDPFAFALALWWDYQDSYPAGIPMLLRRAALGGPARVAARLGYRRRQL</sequence>
<gene>
    <name evidence="2" type="ORF">IU470_17700</name>
</gene>
<reference evidence="2 3" key="1">
    <citation type="submission" date="2020-10" db="EMBL/GenBank/DDBJ databases">
        <title>Identification of Nocardia species via Next-generation sequencing and recognition of intraspecies genetic diversity.</title>
        <authorList>
            <person name="Li P."/>
            <person name="Li P."/>
            <person name="Lu B."/>
        </authorList>
    </citation>
    <scope>NUCLEOTIDE SEQUENCE [LARGE SCALE GENOMIC DNA]</scope>
    <source>
        <strain evidence="2 3">N-11</strain>
    </source>
</reference>
<name>A0ABS0CET8_9NOCA</name>